<proteinExistence type="predicted"/>
<name>A0A812UX50_9DINO</name>
<keyword evidence="3" id="KW-0418">Kinase</keyword>
<feature type="domain" description="Alpha-type protein kinase" evidence="4">
    <location>
        <begin position="491"/>
        <end position="598"/>
    </location>
</feature>
<protein>
    <recommendedName>
        <fullName evidence="4">Alpha-type protein kinase domain-containing protein</fullName>
    </recommendedName>
</protein>
<dbReference type="Proteomes" id="UP000601435">
    <property type="component" value="Unassembled WGS sequence"/>
</dbReference>
<organism evidence="5 6">
    <name type="scientific">Symbiodinium necroappetens</name>
    <dbReference type="NCBI Taxonomy" id="1628268"/>
    <lineage>
        <taxon>Eukaryota</taxon>
        <taxon>Sar</taxon>
        <taxon>Alveolata</taxon>
        <taxon>Dinophyceae</taxon>
        <taxon>Suessiales</taxon>
        <taxon>Symbiodiniaceae</taxon>
        <taxon>Symbiodinium</taxon>
    </lineage>
</organism>
<gene>
    <name evidence="5" type="ORF">SNEC2469_LOCUS17221</name>
</gene>
<evidence type="ECO:0000313" key="6">
    <source>
        <dbReference type="Proteomes" id="UP000601435"/>
    </source>
</evidence>
<evidence type="ECO:0000256" key="1">
    <source>
        <dbReference type="ARBA" id="ARBA00022527"/>
    </source>
</evidence>
<dbReference type="SUPFAM" id="SSF56112">
    <property type="entry name" value="Protein kinase-like (PK-like)"/>
    <property type="match status" value="1"/>
</dbReference>
<dbReference type="GO" id="GO:0004674">
    <property type="term" value="F:protein serine/threonine kinase activity"/>
    <property type="evidence" value="ECO:0007669"/>
    <property type="project" value="UniProtKB-KW"/>
</dbReference>
<dbReference type="EMBL" id="CAJNJA010028398">
    <property type="protein sequence ID" value="CAE7601375.1"/>
    <property type="molecule type" value="Genomic_DNA"/>
</dbReference>
<dbReference type="InterPro" id="IPR011009">
    <property type="entry name" value="Kinase-like_dom_sf"/>
</dbReference>
<dbReference type="InterPro" id="IPR004166">
    <property type="entry name" value="a-kinase_dom"/>
</dbReference>
<accession>A0A812UX50</accession>
<dbReference type="GO" id="GO:0005524">
    <property type="term" value="F:ATP binding"/>
    <property type="evidence" value="ECO:0007669"/>
    <property type="project" value="InterPro"/>
</dbReference>
<dbReference type="AlphaFoldDB" id="A0A812UX50"/>
<evidence type="ECO:0000259" key="4">
    <source>
        <dbReference type="Pfam" id="PF02816"/>
    </source>
</evidence>
<dbReference type="Pfam" id="PF02816">
    <property type="entry name" value="Alpha_kinase"/>
    <property type="match status" value="1"/>
</dbReference>
<evidence type="ECO:0000256" key="3">
    <source>
        <dbReference type="ARBA" id="ARBA00022777"/>
    </source>
</evidence>
<sequence>MEATAMSLADVQQRLVLTKIEKSAAESNTLRMRRVIQRCCHVQASRVDLTGSMRRGTAVSGGEFDVNMRVELREQDWGSLNLLKQQARLQLSSEGVRVLQEGQHILKLIVIVGAVKLPVDLVFTSAKSAGSKQQLESSHFDADQAKWNDHTLAFRAYYSLQNDDKLVAEYERLSAEGHHIRELILLTKFWKKQMLEKLEKAGATQDANRLRWVKSMHLELACLAATQELAKGQGFHMSFGRVLTLLARGLNNSDLAGQLFMEQSYLGLREAERNLLKAQARNSLRKTGFMCPGKDDSQDLFLFLRPSEIRFTQQKCSPTFSDRHGHGDVSIGETAKRILSGEIHKKDTPMIRIVEDDSAGGKVYSVDNRRLAVFRLLEMTGHAKVVKVQVLAMGDLHKGEWKKKHSTKTDGWVITVSGPEGYAIGRDRQSTTYPLPVGSFSQSLSNTSLSLDELESDDESASLPSNDTRSNIKVDNAGATRANADHSKPLATGAERIVYKAVYIDGSRKGDSCVKKVFKTGAVYRDDAFAKDLEVVARAQTFLSKFGEDLHVRKKLRHQLHLNRPSVWTHLSESDPHKSLIEPYIEGEYKNFNSNTGW</sequence>
<comment type="caution">
    <text evidence="5">The sequence shown here is derived from an EMBL/GenBank/DDBJ whole genome shotgun (WGS) entry which is preliminary data.</text>
</comment>
<dbReference type="OrthoDB" id="420256at2759"/>
<keyword evidence="1" id="KW-0723">Serine/threonine-protein kinase</keyword>
<keyword evidence="6" id="KW-1185">Reference proteome</keyword>
<keyword evidence="2" id="KW-0808">Transferase</keyword>
<evidence type="ECO:0000313" key="5">
    <source>
        <dbReference type="EMBL" id="CAE7601375.1"/>
    </source>
</evidence>
<evidence type="ECO:0000256" key="2">
    <source>
        <dbReference type="ARBA" id="ARBA00022679"/>
    </source>
</evidence>
<reference evidence="5" key="1">
    <citation type="submission" date="2021-02" db="EMBL/GenBank/DDBJ databases">
        <authorList>
            <person name="Dougan E. K."/>
            <person name="Rhodes N."/>
            <person name="Thang M."/>
            <person name="Chan C."/>
        </authorList>
    </citation>
    <scope>NUCLEOTIDE SEQUENCE</scope>
</reference>